<feature type="region of interest" description="Disordered" evidence="1">
    <location>
        <begin position="1"/>
        <end position="149"/>
    </location>
</feature>
<proteinExistence type="predicted"/>
<sequence length="510" mass="56929">YKNQPKRENEPPVQSQPQPLQPLPRQFQKQADKRQAAGVEEDHGKSVTDDMGERLVLRRERNGHRVAVETEQTDLKRRSRSEGPNRRIRQSMDERECGKKQTFDGGGRGRILQESSDSEESVRNVRRVTGGVGFESDSDSDPKRWTKNPLVVRRVKRTEKTKQVEKRFSGTENGVAAKNRDSWVYYGNEDSNSHGGSLGGGNSSSRESGSSAKGSNKYQKLEEMRKKRINLSVTSDEENTPASRISRLRQRALQGGLGEQPRSVNTSITSNNSVQYEVERLQRQDTSKLQQAHHFVSSDPGINKLSESSSEVGHITSSVNRPQYGSKMTSHTQSQSLSNQGCFPHFQQVKSTYTPLSQKQQIQPTVPKKTTTLSDFNRGLNHQPSRVQQKLSTTQQNPPQKLAPVRPPPPNLTGQRQPFYTIPEPNSAQTNRTVSNSSPVAVARRFTTQVCIPQADSVVTSAPKHSTTSGNTNQQPVTFSNNLRQIQARGSPTPNQELFQNINSSRPASQ</sequence>
<evidence type="ECO:0000313" key="2">
    <source>
        <dbReference type="EMBL" id="CEK58061.1"/>
    </source>
</evidence>
<feature type="region of interest" description="Disordered" evidence="1">
    <location>
        <begin position="227"/>
        <end position="246"/>
    </location>
</feature>
<feature type="compositionally biased region" description="Basic and acidic residues" evidence="1">
    <location>
        <begin position="73"/>
        <end position="102"/>
    </location>
</feature>
<feature type="region of interest" description="Disordered" evidence="1">
    <location>
        <begin position="355"/>
        <end position="418"/>
    </location>
</feature>
<feature type="region of interest" description="Disordered" evidence="1">
    <location>
        <begin position="486"/>
        <end position="510"/>
    </location>
</feature>
<reference evidence="2" key="1">
    <citation type="submission" date="2014-12" db="EMBL/GenBank/DDBJ databases">
        <title>Insight into the proteome of Arion vulgaris.</title>
        <authorList>
            <person name="Aradska J."/>
            <person name="Bulat T."/>
            <person name="Smidak R."/>
            <person name="Sarate P."/>
            <person name="Gangsoo J."/>
            <person name="Sialana F."/>
            <person name="Bilban M."/>
            <person name="Lubec G."/>
        </authorList>
    </citation>
    <scope>NUCLEOTIDE SEQUENCE</scope>
    <source>
        <tissue evidence="2">Skin</tissue>
    </source>
</reference>
<feature type="region of interest" description="Disordered" evidence="1">
    <location>
        <begin position="319"/>
        <end position="338"/>
    </location>
</feature>
<feature type="compositionally biased region" description="Basic and acidic residues" evidence="1">
    <location>
        <begin position="1"/>
        <end position="10"/>
    </location>
</feature>
<dbReference type="AlphaFoldDB" id="A0A0B6YQL6"/>
<feature type="region of interest" description="Disordered" evidence="1">
    <location>
        <begin position="192"/>
        <end position="222"/>
    </location>
</feature>
<protein>
    <submittedName>
        <fullName evidence="2">Uncharacterized protein</fullName>
    </submittedName>
</protein>
<feature type="non-terminal residue" evidence="2">
    <location>
        <position position="1"/>
    </location>
</feature>
<organism evidence="2">
    <name type="scientific">Arion vulgaris</name>
    <dbReference type="NCBI Taxonomy" id="1028688"/>
    <lineage>
        <taxon>Eukaryota</taxon>
        <taxon>Metazoa</taxon>
        <taxon>Spiralia</taxon>
        <taxon>Lophotrochozoa</taxon>
        <taxon>Mollusca</taxon>
        <taxon>Gastropoda</taxon>
        <taxon>Heterobranchia</taxon>
        <taxon>Euthyneura</taxon>
        <taxon>Panpulmonata</taxon>
        <taxon>Eupulmonata</taxon>
        <taxon>Stylommatophora</taxon>
        <taxon>Helicina</taxon>
        <taxon>Arionoidea</taxon>
        <taxon>Arionidae</taxon>
        <taxon>Arion</taxon>
    </lineage>
</organism>
<accession>A0A0B6YQL6</accession>
<feature type="non-terminal residue" evidence="2">
    <location>
        <position position="510"/>
    </location>
</feature>
<feature type="compositionally biased region" description="Low complexity" evidence="1">
    <location>
        <begin position="203"/>
        <end position="216"/>
    </location>
</feature>
<feature type="compositionally biased region" description="Low complexity" evidence="1">
    <location>
        <begin position="11"/>
        <end position="29"/>
    </location>
</feature>
<name>A0A0B6YQL6_9EUPU</name>
<feature type="compositionally biased region" description="Polar residues" evidence="1">
    <location>
        <begin position="355"/>
        <end position="399"/>
    </location>
</feature>
<dbReference type="EMBL" id="HACG01011196">
    <property type="protein sequence ID" value="CEK58061.1"/>
    <property type="molecule type" value="Transcribed_RNA"/>
</dbReference>
<gene>
    <name evidence="2" type="primary">ORF31877</name>
</gene>
<feature type="compositionally biased region" description="Basic and acidic residues" evidence="1">
    <location>
        <begin position="30"/>
        <end position="60"/>
    </location>
</feature>
<evidence type="ECO:0000256" key="1">
    <source>
        <dbReference type="SAM" id="MobiDB-lite"/>
    </source>
</evidence>